<feature type="signal peptide" evidence="2">
    <location>
        <begin position="1"/>
        <end position="25"/>
    </location>
</feature>
<feature type="compositionally biased region" description="Polar residues" evidence="1">
    <location>
        <begin position="53"/>
        <end position="69"/>
    </location>
</feature>
<dbReference type="EMBL" id="JACHOR010000003">
    <property type="protein sequence ID" value="MBB5746462.1"/>
    <property type="molecule type" value="Genomic_DNA"/>
</dbReference>
<evidence type="ECO:0000313" key="3">
    <source>
        <dbReference type="EMBL" id="MBB5746462.1"/>
    </source>
</evidence>
<feature type="region of interest" description="Disordered" evidence="1">
    <location>
        <begin position="24"/>
        <end position="79"/>
    </location>
</feature>
<dbReference type="Proteomes" id="UP000545037">
    <property type="component" value="Unassembled WGS sequence"/>
</dbReference>
<evidence type="ECO:0000313" key="4">
    <source>
        <dbReference type="Proteomes" id="UP000545037"/>
    </source>
</evidence>
<dbReference type="AlphaFoldDB" id="A0A7W9CJR1"/>
<evidence type="ECO:0000256" key="2">
    <source>
        <dbReference type="SAM" id="SignalP"/>
    </source>
</evidence>
<gene>
    <name evidence="3" type="ORF">GGR13_002066</name>
</gene>
<keyword evidence="4" id="KW-1185">Reference proteome</keyword>
<feature type="chain" id="PRO_5031456292" evidence="2">
    <location>
        <begin position="26"/>
        <end position="334"/>
    </location>
</feature>
<protein>
    <submittedName>
        <fullName evidence="3">Uncharacterized protein</fullName>
    </submittedName>
</protein>
<evidence type="ECO:0000256" key="1">
    <source>
        <dbReference type="SAM" id="MobiDB-lite"/>
    </source>
</evidence>
<keyword evidence="2" id="KW-0732">Signal</keyword>
<reference evidence="3 4" key="1">
    <citation type="submission" date="2020-08" db="EMBL/GenBank/DDBJ databases">
        <title>Genomic Encyclopedia of Type Strains, Phase IV (KMG-IV): sequencing the most valuable type-strain genomes for metagenomic binning, comparative biology and taxonomic classification.</title>
        <authorList>
            <person name="Goeker M."/>
        </authorList>
    </citation>
    <scope>NUCLEOTIDE SEQUENCE [LARGE SCALE GENOMIC DNA]</scope>
    <source>
        <strain evidence="3 4">DSM 4737</strain>
    </source>
</reference>
<dbReference type="RefSeq" id="WP_221230601.1">
    <property type="nucleotide sequence ID" value="NZ_JACHOR010000003.1"/>
</dbReference>
<sequence length="334" mass="33638">MLKLPFCALALTAALGLALASPAAAQAPGGTSNPEAGGRAAPGSSGADPLNATVRTNTRAGRLGASTTPRRNRNAPAEAPTAEAVMASAQTIATAASSNCQVTEATLLGVNAEQQSIYEAACATGPGYILIGTTPPQAVDCVILAGQADLDRSRDPAADVGLQCKIPANTDVAKVVRAYALEAGIACTVDQGASIGKSTAGNFIYEVGCAEADGFWLEKSPTGWQTTTCMQVITQSAGCKFTQPAEQAATMKAMLAGSPAAACDVVEARYMGANSNGAFYEAKCGAEEGYIVRFNTERVVQQVYPCAEAARIGGGCKLTTVAAAAPAAPAPAAN</sequence>
<name>A0A7W9CJR1_9CAUL</name>
<organism evidence="3 4">
    <name type="scientific">Brevundimonas variabilis</name>
    <dbReference type="NCBI Taxonomy" id="74312"/>
    <lineage>
        <taxon>Bacteria</taxon>
        <taxon>Pseudomonadati</taxon>
        <taxon>Pseudomonadota</taxon>
        <taxon>Alphaproteobacteria</taxon>
        <taxon>Caulobacterales</taxon>
        <taxon>Caulobacteraceae</taxon>
        <taxon>Brevundimonas</taxon>
    </lineage>
</organism>
<feature type="compositionally biased region" description="Low complexity" evidence="1">
    <location>
        <begin position="24"/>
        <end position="47"/>
    </location>
</feature>
<proteinExistence type="predicted"/>
<comment type="caution">
    <text evidence="3">The sequence shown here is derived from an EMBL/GenBank/DDBJ whole genome shotgun (WGS) entry which is preliminary data.</text>
</comment>
<accession>A0A7W9CJR1</accession>